<organism evidence="2 3">
    <name type="scientific">Pedobacter antarcticus 4BY</name>
    <dbReference type="NCBI Taxonomy" id="1358423"/>
    <lineage>
        <taxon>Bacteria</taxon>
        <taxon>Pseudomonadati</taxon>
        <taxon>Bacteroidota</taxon>
        <taxon>Sphingobacteriia</taxon>
        <taxon>Sphingobacteriales</taxon>
        <taxon>Sphingobacteriaceae</taxon>
        <taxon>Pedobacter</taxon>
    </lineage>
</organism>
<keyword evidence="3" id="KW-1185">Reference proteome</keyword>
<evidence type="ECO:0000256" key="1">
    <source>
        <dbReference type="SAM" id="Phobius"/>
    </source>
</evidence>
<comment type="caution">
    <text evidence="2">The sequence shown here is derived from an EMBL/GenBank/DDBJ whole genome shotgun (WGS) entry which is preliminary data.</text>
</comment>
<reference evidence="2 3" key="1">
    <citation type="journal article" date="1992" name="Int. J. Syst. Bacteriol.">
        <title>Sphingobacterium antarcticus sp. nov. a Psychrotrophic Bacterium from the Soils of Schirmacher Oasis, Antarctica.</title>
        <authorList>
            <person name="Shivaji S."/>
            <person name="Ray M.K."/>
            <person name="Rao N.S."/>
            <person name="Saiserr L."/>
            <person name="Jagannadham M.V."/>
            <person name="Kumar G.S."/>
            <person name="Reddy G."/>
            <person name="Bhargava P.M."/>
        </authorList>
    </citation>
    <scope>NUCLEOTIDE SEQUENCE [LARGE SCALE GENOMIC DNA]</scope>
    <source>
        <strain evidence="2 3">4BY</strain>
    </source>
</reference>
<sequence length="102" mass="11679">MNFVCPVYIFSVLVPAIPMTILFLFPIFFIYFFRNNPLISFSASGSLSTFLLIDLTTIAYEMNMQPMLDENYLILRVVLSKGNSTDSNFLTIKNIRKHEPSA</sequence>
<keyword evidence="1" id="KW-0472">Membrane</keyword>
<keyword evidence="1" id="KW-0812">Transmembrane</keyword>
<name>A0A081PFB7_9SPHI</name>
<dbReference type="EMBL" id="JNFF01000073">
    <property type="protein sequence ID" value="KEQ29390.1"/>
    <property type="molecule type" value="Genomic_DNA"/>
</dbReference>
<evidence type="ECO:0000313" key="3">
    <source>
        <dbReference type="Proteomes" id="UP000028007"/>
    </source>
</evidence>
<keyword evidence="1" id="KW-1133">Transmembrane helix</keyword>
<evidence type="ECO:0000313" key="2">
    <source>
        <dbReference type="EMBL" id="KEQ29390.1"/>
    </source>
</evidence>
<feature type="transmembrane region" description="Helical" evidence="1">
    <location>
        <begin position="7"/>
        <end position="33"/>
    </location>
</feature>
<dbReference type="AlphaFoldDB" id="A0A081PFB7"/>
<gene>
    <name evidence="2" type="ORF">N180_13235</name>
</gene>
<protein>
    <submittedName>
        <fullName evidence="2">Uncharacterized protein</fullName>
    </submittedName>
</protein>
<proteinExistence type="predicted"/>
<accession>A0A081PFB7</accession>
<dbReference type="Proteomes" id="UP000028007">
    <property type="component" value="Unassembled WGS sequence"/>
</dbReference>